<reference evidence="3 4" key="1">
    <citation type="submission" date="2016-10" db="EMBL/GenBank/DDBJ databases">
        <authorList>
            <person name="de Groot N.N."/>
        </authorList>
    </citation>
    <scope>NUCLEOTIDE SEQUENCE [LARGE SCALE GENOMIC DNA]</scope>
    <source>
        <strain evidence="3 4">DSM 18346</strain>
    </source>
</reference>
<dbReference type="GO" id="GO:0016491">
    <property type="term" value="F:oxidoreductase activity"/>
    <property type="evidence" value="ECO:0007669"/>
    <property type="project" value="UniProtKB-KW"/>
</dbReference>
<dbReference type="SUPFAM" id="SSF51905">
    <property type="entry name" value="FAD/NAD(P)-binding domain"/>
    <property type="match status" value="1"/>
</dbReference>
<feature type="domain" description="FAD dependent oxidoreductase" evidence="2">
    <location>
        <begin position="6"/>
        <end position="351"/>
    </location>
</feature>
<dbReference type="OrthoDB" id="9794226at2"/>
<accession>A0A1G8YFR4</accession>
<name>A0A1G8YFR4_9FIRM</name>
<evidence type="ECO:0000313" key="4">
    <source>
        <dbReference type="Proteomes" id="UP000198718"/>
    </source>
</evidence>
<dbReference type="Proteomes" id="UP000198718">
    <property type="component" value="Unassembled WGS sequence"/>
</dbReference>
<evidence type="ECO:0000256" key="1">
    <source>
        <dbReference type="ARBA" id="ARBA00023002"/>
    </source>
</evidence>
<dbReference type="Pfam" id="PF01266">
    <property type="entry name" value="DAO"/>
    <property type="match status" value="1"/>
</dbReference>
<gene>
    <name evidence="3" type="ORF">SAMN05660472_00517</name>
</gene>
<dbReference type="Gene3D" id="3.50.50.60">
    <property type="entry name" value="FAD/NAD(P)-binding domain"/>
    <property type="match status" value="1"/>
</dbReference>
<evidence type="ECO:0000313" key="3">
    <source>
        <dbReference type="EMBL" id="SDK01234.1"/>
    </source>
</evidence>
<dbReference type="GO" id="GO:0005737">
    <property type="term" value="C:cytoplasm"/>
    <property type="evidence" value="ECO:0007669"/>
    <property type="project" value="TreeGrafter"/>
</dbReference>
<dbReference type="AlphaFoldDB" id="A0A1G8YFR4"/>
<keyword evidence="1" id="KW-0560">Oxidoreductase</keyword>
<dbReference type="EMBL" id="FNFP01000001">
    <property type="protein sequence ID" value="SDK01234.1"/>
    <property type="molecule type" value="Genomic_DNA"/>
</dbReference>
<protein>
    <submittedName>
        <fullName evidence="3">Sarcosine oxidase subunit beta</fullName>
    </submittedName>
</protein>
<proteinExistence type="predicted"/>
<dbReference type="InterPro" id="IPR006076">
    <property type="entry name" value="FAD-dep_OxRdtase"/>
</dbReference>
<dbReference type="PANTHER" id="PTHR13847">
    <property type="entry name" value="SARCOSINE DEHYDROGENASE-RELATED"/>
    <property type="match status" value="1"/>
</dbReference>
<dbReference type="STRING" id="393762.SAMN05660472_00517"/>
<keyword evidence="4" id="KW-1185">Reference proteome</keyword>
<dbReference type="PANTHER" id="PTHR13847:SF287">
    <property type="entry name" value="FAD-DEPENDENT OXIDOREDUCTASE DOMAIN-CONTAINING PROTEIN 1"/>
    <property type="match status" value="1"/>
</dbReference>
<dbReference type="RefSeq" id="WP_090549849.1">
    <property type="nucleotide sequence ID" value="NZ_FNFP01000001.1"/>
</dbReference>
<dbReference type="Gene3D" id="3.30.9.10">
    <property type="entry name" value="D-Amino Acid Oxidase, subunit A, domain 2"/>
    <property type="match status" value="1"/>
</dbReference>
<sequence length="382" mass="42129">MIKTADAVIIGGGISGVAIAYNLAKKGMKNVVILEREYLASGATGRCGAGIRQQWGTEMNCKMAKISCDFFETANEELEYEGDIEFKQGGYLLLSSTEKEHQQFIKNVALQNSLGVPSQLLTLEEAKEIVPFLNTEGLISATYCEKDGHLNPFHTTQAYAAGGERLGVKIYKYTEVTDIIVKNGKVQGVRTTKGDIATNIVVNAAGGYAQLIGKMVGLDLPLYSERHQILVTEPVDTVLKPMVMSFSLNLYCQQVPHGGFIMGRGDDTEPRDYRITSSWQFLDEMTKTVTRLLPPLRNARLLRQWAGLYNMTPDRQPIYGSVDEVEGFYLAVGYSGHGFMFGPATGLLMAETILGEDTTISIDMLHLNRFKKGKLIFEPSVV</sequence>
<dbReference type="InterPro" id="IPR036188">
    <property type="entry name" value="FAD/NAD-bd_sf"/>
</dbReference>
<organism evidence="3 4">
    <name type="scientific">Natronincola ferrireducens</name>
    <dbReference type="NCBI Taxonomy" id="393762"/>
    <lineage>
        <taxon>Bacteria</taxon>
        <taxon>Bacillati</taxon>
        <taxon>Bacillota</taxon>
        <taxon>Clostridia</taxon>
        <taxon>Peptostreptococcales</taxon>
        <taxon>Natronincolaceae</taxon>
        <taxon>Natronincola</taxon>
    </lineage>
</organism>
<evidence type="ECO:0000259" key="2">
    <source>
        <dbReference type="Pfam" id="PF01266"/>
    </source>
</evidence>
<dbReference type="SUPFAM" id="SSF54373">
    <property type="entry name" value="FAD-linked reductases, C-terminal domain"/>
    <property type="match status" value="1"/>
</dbReference>